<proteinExistence type="predicted"/>
<feature type="domain" description="AB hydrolase-1" evidence="1">
    <location>
        <begin position="106"/>
        <end position="369"/>
    </location>
</feature>
<protein>
    <recommendedName>
        <fullName evidence="1">AB hydrolase-1 domain-containing protein</fullName>
    </recommendedName>
</protein>
<dbReference type="Proteomes" id="UP000799537">
    <property type="component" value="Unassembled WGS sequence"/>
</dbReference>
<gene>
    <name evidence="2" type="ORF">M409DRAFT_70187</name>
</gene>
<dbReference type="RefSeq" id="XP_033661785.1">
    <property type="nucleotide sequence ID" value="XM_033818618.1"/>
</dbReference>
<sequence>MSGPDVVTVGFKDATTHPSRGGQSICVSGSITVNAATGHNAKLPHSAVPGDQTALTAFIVSASIHAGSAKPAPEFETVQQDFIIAATLCVPADAARAGKPPSIVQLLTHGVGFDRFYWDFAPGYSYVDAATTQANHAVFFYDRLGVGDSQHPDSLTVQAPIQLELAHSLVNLLRNGTFSSKPFSKVIGVGHSFGSSLTHSLNIDYPSLLDAAILTGFSTNATASSGLAFAFASDTTIAAFADPRRFAGLENGYTCPQTDQGMQLDFFAPNVSGFDPAIVAQADAQKGTQTIGEMLSPPATPNGTLVAANWTKPIAVINGENDFPFCMGNCSHPTDQSALVQTMYYPSLSPKNSGSYLAPNAGHGLNLHFSAAAAYQYIQSFLLDQGF</sequence>
<keyword evidence="3" id="KW-1185">Reference proteome</keyword>
<dbReference type="InterPro" id="IPR029058">
    <property type="entry name" value="AB_hydrolase_fold"/>
</dbReference>
<dbReference type="AlphaFoldDB" id="A0A6A6C6A0"/>
<evidence type="ECO:0000259" key="1">
    <source>
        <dbReference type="Pfam" id="PF12697"/>
    </source>
</evidence>
<evidence type="ECO:0000313" key="3">
    <source>
        <dbReference type="Proteomes" id="UP000799537"/>
    </source>
</evidence>
<reference evidence="2" key="1">
    <citation type="journal article" date="2020" name="Stud. Mycol.">
        <title>101 Dothideomycetes genomes: a test case for predicting lifestyles and emergence of pathogens.</title>
        <authorList>
            <person name="Haridas S."/>
            <person name="Albert R."/>
            <person name="Binder M."/>
            <person name="Bloem J."/>
            <person name="Labutti K."/>
            <person name="Salamov A."/>
            <person name="Andreopoulos B."/>
            <person name="Baker S."/>
            <person name="Barry K."/>
            <person name="Bills G."/>
            <person name="Bluhm B."/>
            <person name="Cannon C."/>
            <person name="Castanera R."/>
            <person name="Culley D."/>
            <person name="Daum C."/>
            <person name="Ezra D."/>
            <person name="Gonzalez J."/>
            <person name="Henrissat B."/>
            <person name="Kuo A."/>
            <person name="Liang C."/>
            <person name="Lipzen A."/>
            <person name="Lutzoni F."/>
            <person name="Magnuson J."/>
            <person name="Mondo S."/>
            <person name="Nolan M."/>
            <person name="Ohm R."/>
            <person name="Pangilinan J."/>
            <person name="Park H.-J."/>
            <person name="Ramirez L."/>
            <person name="Alfaro M."/>
            <person name="Sun H."/>
            <person name="Tritt A."/>
            <person name="Yoshinaga Y."/>
            <person name="Zwiers L.-H."/>
            <person name="Turgeon B."/>
            <person name="Goodwin S."/>
            <person name="Spatafora J."/>
            <person name="Crous P."/>
            <person name="Grigoriev I."/>
        </authorList>
    </citation>
    <scope>NUCLEOTIDE SEQUENCE</scope>
    <source>
        <strain evidence="2">ATCC 36951</strain>
    </source>
</reference>
<name>A0A6A6C6A0_ZASCE</name>
<dbReference type="Pfam" id="PF12697">
    <property type="entry name" value="Abhydrolase_6"/>
    <property type="match status" value="1"/>
</dbReference>
<dbReference type="InterPro" id="IPR000073">
    <property type="entry name" value="AB_hydrolase_1"/>
</dbReference>
<dbReference type="OrthoDB" id="190201at2759"/>
<accession>A0A6A6C6A0</accession>
<dbReference type="SUPFAM" id="SSF53474">
    <property type="entry name" value="alpha/beta-Hydrolases"/>
    <property type="match status" value="1"/>
</dbReference>
<dbReference type="GeneID" id="54571890"/>
<dbReference type="Gene3D" id="3.40.50.1820">
    <property type="entry name" value="alpha/beta hydrolase"/>
    <property type="match status" value="1"/>
</dbReference>
<dbReference type="EMBL" id="ML993623">
    <property type="protein sequence ID" value="KAF2160896.1"/>
    <property type="molecule type" value="Genomic_DNA"/>
</dbReference>
<evidence type="ECO:0000313" key="2">
    <source>
        <dbReference type="EMBL" id="KAF2160896.1"/>
    </source>
</evidence>
<organism evidence="2 3">
    <name type="scientific">Zasmidium cellare ATCC 36951</name>
    <dbReference type="NCBI Taxonomy" id="1080233"/>
    <lineage>
        <taxon>Eukaryota</taxon>
        <taxon>Fungi</taxon>
        <taxon>Dikarya</taxon>
        <taxon>Ascomycota</taxon>
        <taxon>Pezizomycotina</taxon>
        <taxon>Dothideomycetes</taxon>
        <taxon>Dothideomycetidae</taxon>
        <taxon>Mycosphaerellales</taxon>
        <taxon>Mycosphaerellaceae</taxon>
        <taxon>Zasmidium</taxon>
    </lineage>
</organism>